<dbReference type="RefSeq" id="WP_377348445.1">
    <property type="nucleotide sequence ID" value="NZ_JBHLTP010000011.1"/>
</dbReference>
<dbReference type="CDD" id="cd00455">
    <property type="entry name" value="nuc_hydro"/>
    <property type="match status" value="1"/>
</dbReference>
<dbReference type="PANTHER" id="PTHR12304:SF4">
    <property type="entry name" value="URIDINE NUCLEOSIDASE"/>
    <property type="match status" value="1"/>
</dbReference>
<evidence type="ECO:0000313" key="4">
    <source>
        <dbReference type="EMBL" id="MFC0524453.1"/>
    </source>
</evidence>
<dbReference type="InterPro" id="IPR001910">
    <property type="entry name" value="Inosine/uridine_hydrolase_dom"/>
</dbReference>
<dbReference type="Pfam" id="PF01156">
    <property type="entry name" value="IU_nuc_hydro"/>
    <property type="match status" value="1"/>
</dbReference>
<dbReference type="EMBL" id="JBHLTP010000011">
    <property type="protein sequence ID" value="MFC0524453.1"/>
    <property type="molecule type" value="Genomic_DNA"/>
</dbReference>
<evidence type="ECO:0000256" key="1">
    <source>
        <dbReference type="ARBA" id="ARBA00022801"/>
    </source>
</evidence>
<dbReference type="Proteomes" id="UP001589836">
    <property type="component" value="Unassembled WGS sequence"/>
</dbReference>
<dbReference type="Gene3D" id="3.90.245.10">
    <property type="entry name" value="Ribonucleoside hydrolase-like"/>
    <property type="match status" value="1"/>
</dbReference>
<dbReference type="GO" id="GO:0016787">
    <property type="term" value="F:hydrolase activity"/>
    <property type="evidence" value="ECO:0007669"/>
    <property type="project" value="UniProtKB-KW"/>
</dbReference>
<organism evidence="4 5">
    <name type="scientific">Pontibacillus salicampi</name>
    <dbReference type="NCBI Taxonomy" id="1449801"/>
    <lineage>
        <taxon>Bacteria</taxon>
        <taxon>Bacillati</taxon>
        <taxon>Bacillota</taxon>
        <taxon>Bacilli</taxon>
        <taxon>Bacillales</taxon>
        <taxon>Bacillaceae</taxon>
        <taxon>Pontibacillus</taxon>
    </lineage>
</organism>
<feature type="domain" description="Inosine/uridine-preferring nucleoside hydrolase" evidence="3">
    <location>
        <begin position="4"/>
        <end position="305"/>
    </location>
</feature>
<name>A0ABV6LPX8_9BACI</name>
<accession>A0ABV6LPX8</accession>
<dbReference type="SUPFAM" id="SSF53590">
    <property type="entry name" value="Nucleoside hydrolase"/>
    <property type="match status" value="1"/>
</dbReference>
<evidence type="ECO:0000256" key="2">
    <source>
        <dbReference type="ARBA" id="ARBA00023295"/>
    </source>
</evidence>
<evidence type="ECO:0000313" key="5">
    <source>
        <dbReference type="Proteomes" id="UP001589836"/>
    </source>
</evidence>
<proteinExistence type="predicted"/>
<keyword evidence="2" id="KW-0326">Glycosidase</keyword>
<reference evidence="4 5" key="1">
    <citation type="submission" date="2024-09" db="EMBL/GenBank/DDBJ databases">
        <authorList>
            <person name="Sun Q."/>
            <person name="Mori K."/>
        </authorList>
    </citation>
    <scope>NUCLEOTIDE SEQUENCE [LARGE SCALE GENOMIC DNA]</scope>
    <source>
        <strain evidence="4 5">NCAIM B.02529</strain>
    </source>
</reference>
<keyword evidence="1 4" id="KW-0378">Hydrolase</keyword>
<sequence>MKNIIIYTDTGVDDAFAILYALHHPTLHVLAIVASYGNVSAEKATRNVYYLLKETNNEHIPIISGASTSLTGEEPTFYEEIHGYSGLGDIDTGIEEFTVKNFDQLFNIMKEHRDITIVNIGRLTSLAMSYIIAPEVMKQIKHIVVMGGAFLVPGNVTPYAEANFFADPTAVSVVIQNTAPEYLTLSPLNVTEKAIVTEAMINTIQENADTKLGKLLPTLFKPYYSFYKQKNMQAKGAPLHDLVAMMYITYPSLFQYLQRNVYIEEHSLYAKGMSLADFRRKPKINKKDNSYCKILLHMDSTEFMERFTNTMIGSV</sequence>
<protein>
    <submittedName>
        <fullName evidence="4">Nucleoside hydrolase</fullName>
    </submittedName>
</protein>
<gene>
    <name evidence="4" type="ORF">ACFFGV_12835</name>
</gene>
<keyword evidence="5" id="KW-1185">Reference proteome</keyword>
<evidence type="ECO:0000259" key="3">
    <source>
        <dbReference type="Pfam" id="PF01156"/>
    </source>
</evidence>
<dbReference type="PANTHER" id="PTHR12304">
    <property type="entry name" value="INOSINE-URIDINE PREFERRING NUCLEOSIDE HYDROLASE"/>
    <property type="match status" value="1"/>
</dbReference>
<dbReference type="InterPro" id="IPR023186">
    <property type="entry name" value="IUNH"/>
</dbReference>
<dbReference type="InterPro" id="IPR036452">
    <property type="entry name" value="Ribo_hydro-like"/>
</dbReference>
<comment type="caution">
    <text evidence="4">The sequence shown here is derived from an EMBL/GenBank/DDBJ whole genome shotgun (WGS) entry which is preliminary data.</text>
</comment>